<proteinExistence type="predicted"/>
<keyword evidence="1" id="KW-0812">Transmembrane</keyword>
<evidence type="ECO:0000313" key="3">
    <source>
        <dbReference type="Proteomes" id="UP000007463"/>
    </source>
</evidence>
<dbReference type="HOGENOM" id="CLU_199613_3_2_10"/>
<dbReference type="OrthoDB" id="9940642at2"/>
<sequence>MKVIVSTLAIIVGMGWSVAYFRFDAGGIYHLTLVVALVALLTQWLPSRKLK</sequence>
<dbReference type="NCBIfam" id="NF033488">
    <property type="entry name" value="lmo0937_fam_TM"/>
    <property type="match status" value="1"/>
</dbReference>
<accession>F2IF18</accession>
<dbReference type="AlphaFoldDB" id="F2IF18"/>
<keyword evidence="3" id="KW-1185">Reference proteome</keyword>
<evidence type="ECO:0008006" key="4">
    <source>
        <dbReference type="Google" id="ProtNLM"/>
    </source>
</evidence>
<name>F2IF18_FLUTR</name>
<reference evidence="3" key="2">
    <citation type="submission" date="2011-02" db="EMBL/GenBank/DDBJ databases">
        <title>The complete genome of Fluviicola taffensis DSM 16823.</title>
        <authorList>
            <consortium name="US DOE Joint Genome Institute (JGI-PGF)"/>
            <person name="Lucas S."/>
            <person name="Copeland A."/>
            <person name="Lapidus A."/>
            <person name="Bruce D."/>
            <person name="Goodwin L."/>
            <person name="Pitluck S."/>
            <person name="Kyrpides N."/>
            <person name="Mavromatis K."/>
            <person name="Ivanova N."/>
            <person name="Mikhailova N."/>
            <person name="Pagani I."/>
            <person name="Chertkov O."/>
            <person name="Detter J.C."/>
            <person name="Han C."/>
            <person name="Tapia R."/>
            <person name="Land M."/>
            <person name="Hauser L."/>
            <person name="Markowitz V."/>
            <person name="Cheng J.-F."/>
            <person name="Hugenholtz P."/>
            <person name="Woyke T."/>
            <person name="Wu D."/>
            <person name="Tindall B."/>
            <person name="Pomrenke H.G."/>
            <person name="Brambilla E."/>
            <person name="Klenk H.-P."/>
            <person name="Eisen J.A."/>
        </authorList>
    </citation>
    <scope>NUCLEOTIDE SEQUENCE [LARGE SCALE GENOMIC DNA]</scope>
    <source>
        <strain evidence="3">DSM 16823 / RW262 / RW262</strain>
    </source>
</reference>
<dbReference type="RefSeq" id="WP_013685257.1">
    <property type="nucleotide sequence ID" value="NC_015321.1"/>
</dbReference>
<dbReference type="KEGG" id="fte:Fluta_0478"/>
<evidence type="ECO:0000256" key="1">
    <source>
        <dbReference type="SAM" id="Phobius"/>
    </source>
</evidence>
<gene>
    <name evidence="2" type="ordered locus">Fluta_0478</name>
</gene>
<keyword evidence="1" id="KW-0472">Membrane</keyword>
<evidence type="ECO:0000313" key="2">
    <source>
        <dbReference type="EMBL" id="AEA42483.1"/>
    </source>
</evidence>
<dbReference type="EMBL" id="CP002542">
    <property type="protein sequence ID" value="AEA42483.1"/>
    <property type="molecule type" value="Genomic_DNA"/>
</dbReference>
<dbReference type="InterPro" id="IPR043727">
    <property type="entry name" value="Lmo0937-like"/>
</dbReference>
<dbReference type="Proteomes" id="UP000007463">
    <property type="component" value="Chromosome"/>
</dbReference>
<protein>
    <recommendedName>
        <fullName evidence="4">Lmo0937 family membrane protein</fullName>
    </recommendedName>
</protein>
<keyword evidence="1" id="KW-1133">Transmembrane helix</keyword>
<organism evidence="2 3">
    <name type="scientific">Fluviicola taffensis (strain DSM 16823 / NCIMB 13979 / RW262)</name>
    <dbReference type="NCBI Taxonomy" id="755732"/>
    <lineage>
        <taxon>Bacteria</taxon>
        <taxon>Pseudomonadati</taxon>
        <taxon>Bacteroidota</taxon>
        <taxon>Flavobacteriia</taxon>
        <taxon>Flavobacteriales</taxon>
        <taxon>Crocinitomicaceae</taxon>
        <taxon>Fluviicola</taxon>
    </lineage>
</organism>
<reference evidence="2 3" key="1">
    <citation type="journal article" date="2011" name="Stand. Genomic Sci.">
        <title>Complete genome sequence of the gliding freshwater bacterium Fluviicola taffensis type strain (RW262).</title>
        <authorList>
            <person name="Woyke T."/>
            <person name="Chertkov O."/>
            <person name="Lapidus A."/>
            <person name="Nolan M."/>
            <person name="Lucas S."/>
            <person name="Del Rio T.G."/>
            <person name="Tice H."/>
            <person name="Cheng J.F."/>
            <person name="Tapia R."/>
            <person name="Han C."/>
            <person name="Goodwin L."/>
            <person name="Pitluck S."/>
            <person name="Liolios K."/>
            <person name="Pagani I."/>
            <person name="Ivanova N."/>
            <person name="Huntemann M."/>
            <person name="Mavromatis K."/>
            <person name="Mikhailova N."/>
            <person name="Pati A."/>
            <person name="Chen A."/>
            <person name="Palaniappan K."/>
            <person name="Land M."/>
            <person name="Hauser L."/>
            <person name="Brambilla E.M."/>
            <person name="Rohde M."/>
            <person name="Mwirichia R."/>
            <person name="Sikorski J."/>
            <person name="Tindall B.J."/>
            <person name="Goker M."/>
            <person name="Bristow J."/>
            <person name="Eisen J.A."/>
            <person name="Markowitz V."/>
            <person name="Hugenholtz P."/>
            <person name="Klenk H.P."/>
            <person name="Kyrpides N.C."/>
        </authorList>
    </citation>
    <scope>NUCLEOTIDE SEQUENCE [LARGE SCALE GENOMIC DNA]</scope>
    <source>
        <strain evidence="3">DSM 16823 / RW262 / RW262</strain>
    </source>
</reference>
<feature type="transmembrane region" description="Helical" evidence="1">
    <location>
        <begin position="27"/>
        <end position="45"/>
    </location>
</feature>